<feature type="transmembrane region" description="Helical" evidence="3">
    <location>
        <begin position="373"/>
        <end position="394"/>
    </location>
</feature>
<name>A0ABV1K869_9PSEU</name>
<dbReference type="PANTHER" id="PTHR46825:SF11">
    <property type="entry name" value="PENICILLIN-BINDING PROTEIN 4"/>
    <property type="match status" value="1"/>
</dbReference>
<keyword evidence="7" id="KW-1185">Reference proteome</keyword>
<feature type="domain" description="Beta-lactamase-related" evidence="5">
    <location>
        <begin position="34"/>
        <end position="357"/>
    </location>
</feature>
<evidence type="ECO:0000313" key="6">
    <source>
        <dbReference type="EMBL" id="MEQ3550048.1"/>
    </source>
</evidence>
<dbReference type="SUPFAM" id="SSF56601">
    <property type="entry name" value="beta-lactamase/transpeptidase-like"/>
    <property type="match status" value="1"/>
</dbReference>
<dbReference type="InterPro" id="IPR001466">
    <property type="entry name" value="Beta-lactam-related"/>
</dbReference>
<keyword evidence="3" id="KW-0812">Transmembrane</keyword>
<dbReference type="Pfam" id="PF00144">
    <property type="entry name" value="Beta-lactamase"/>
    <property type="match status" value="1"/>
</dbReference>
<protein>
    <submittedName>
        <fullName evidence="6">Serine hydrolase domain-containing protein</fullName>
        <ecNumber evidence="6">3.1.1.103</ecNumber>
    </submittedName>
</protein>
<dbReference type="RefSeq" id="WP_349297133.1">
    <property type="nucleotide sequence ID" value="NZ_JBEDNQ010000002.1"/>
</dbReference>
<proteinExistence type="predicted"/>
<dbReference type="Proteomes" id="UP001494902">
    <property type="component" value="Unassembled WGS sequence"/>
</dbReference>
<evidence type="ECO:0000259" key="5">
    <source>
        <dbReference type="Pfam" id="PF00144"/>
    </source>
</evidence>
<keyword evidence="6" id="KW-0378">Hydrolase</keyword>
<dbReference type="InterPro" id="IPR012338">
    <property type="entry name" value="Beta-lactam/transpept-like"/>
</dbReference>
<comment type="caution">
    <text evidence="6">The sequence shown here is derived from an EMBL/GenBank/DDBJ whole genome shotgun (WGS) entry which is preliminary data.</text>
</comment>
<evidence type="ECO:0000256" key="4">
    <source>
        <dbReference type="SAM" id="SignalP"/>
    </source>
</evidence>
<evidence type="ECO:0000256" key="1">
    <source>
        <dbReference type="ARBA" id="ARBA00004370"/>
    </source>
</evidence>
<feature type="signal peptide" evidence="4">
    <location>
        <begin position="1"/>
        <end position="26"/>
    </location>
</feature>
<dbReference type="EC" id="3.1.1.103" evidence="6"/>
<reference evidence="6 7" key="1">
    <citation type="submission" date="2024-03" db="EMBL/GenBank/DDBJ databases">
        <title>Draft genome sequence of Pseudonocardia nematodicida JCM 31783.</title>
        <authorList>
            <person name="Butdee W."/>
            <person name="Duangmal K."/>
        </authorList>
    </citation>
    <scope>NUCLEOTIDE SEQUENCE [LARGE SCALE GENOMIC DNA]</scope>
    <source>
        <strain evidence="6 7">JCM 31783</strain>
    </source>
</reference>
<dbReference type="GO" id="GO:0016787">
    <property type="term" value="F:hydrolase activity"/>
    <property type="evidence" value="ECO:0007669"/>
    <property type="project" value="UniProtKB-KW"/>
</dbReference>
<feature type="transmembrane region" description="Helical" evidence="3">
    <location>
        <begin position="440"/>
        <end position="462"/>
    </location>
</feature>
<keyword evidence="4" id="KW-0732">Signal</keyword>
<keyword evidence="3" id="KW-1133">Transmembrane helix</keyword>
<comment type="subcellular location">
    <subcellularLocation>
        <location evidence="1">Membrane</location>
    </subcellularLocation>
</comment>
<dbReference type="InterPro" id="IPR050491">
    <property type="entry name" value="AmpC-like"/>
</dbReference>
<dbReference type="Gene3D" id="3.40.710.10">
    <property type="entry name" value="DD-peptidase/beta-lactamase superfamily"/>
    <property type="match status" value="1"/>
</dbReference>
<gene>
    <name evidence="6" type="ORF">WIS52_06155</name>
</gene>
<evidence type="ECO:0000313" key="7">
    <source>
        <dbReference type="Proteomes" id="UP001494902"/>
    </source>
</evidence>
<evidence type="ECO:0000256" key="3">
    <source>
        <dbReference type="SAM" id="Phobius"/>
    </source>
</evidence>
<evidence type="ECO:0000256" key="2">
    <source>
        <dbReference type="ARBA" id="ARBA00023136"/>
    </source>
</evidence>
<organism evidence="6 7">
    <name type="scientific">Pseudonocardia nematodicida</name>
    <dbReference type="NCBI Taxonomy" id="1206997"/>
    <lineage>
        <taxon>Bacteria</taxon>
        <taxon>Bacillati</taxon>
        <taxon>Actinomycetota</taxon>
        <taxon>Actinomycetes</taxon>
        <taxon>Pseudonocardiales</taxon>
        <taxon>Pseudonocardiaceae</taxon>
        <taxon>Pseudonocardia</taxon>
    </lineage>
</organism>
<dbReference type="PANTHER" id="PTHR46825">
    <property type="entry name" value="D-ALANYL-D-ALANINE-CARBOXYPEPTIDASE/ENDOPEPTIDASE AMPH"/>
    <property type="match status" value="1"/>
</dbReference>
<accession>A0ABV1K869</accession>
<sequence>MRSPAPTLLSLAVVIALAAVAVPSAASESRSDVESAVRGYAEANAVPGMVAVVVPSDGAVTTVPHGRTSDGAPVTADTPFRIASMAKAFTGVAVQQLAEAGRLRLDQPVVELLPDFAVADPRGDRITVRHLLGHTSGLALADVDEFRQPSPASAAADVEHLRRVPLATDPGTRHEYLNTNYTVLARMIEELTGRSYGDHLHDAVLEPLGMTATVATDRCEEEVPGLARGHVGALGVQIAVPEIPAVCTGNGGVVTTAADLTRWLRFQLGDGTTPDGTRLLSAASLRESHTPAPGTDGRYGLGWSSRTTDDGRVRTLHTGELGTFTSAIELSPRGTGAFVLTDAAGRPGNLAADLVAAADGVAPVPPTTDPVRVLQPVLLGMAALTVVAAVIGVVRAPRRAGRRRPVSAPALAVVGGLLLLPALSLLALPPSWTGWTLLLWMLPTGVVLALVLVAGGVAVLTARRLRRS</sequence>
<keyword evidence="2 3" id="KW-0472">Membrane</keyword>
<feature type="chain" id="PRO_5045650007" evidence="4">
    <location>
        <begin position="27"/>
        <end position="468"/>
    </location>
</feature>
<feature type="transmembrane region" description="Helical" evidence="3">
    <location>
        <begin position="406"/>
        <end position="428"/>
    </location>
</feature>
<dbReference type="EMBL" id="JBEDNQ010000002">
    <property type="protein sequence ID" value="MEQ3550048.1"/>
    <property type="molecule type" value="Genomic_DNA"/>
</dbReference>